<reference evidence="3 4" key="1">
    <citation type="submission" date="2024-10" db="EMBL/GenBank/DDBJ databases">
        <title>The Natural Products Discovery Center: Release of the First 8490 Sequenced Strains for Exploring Actinobacteria Biosynthetic Diversity.</title>
        <authorList>
            <person name="Kalkreuter E."/>
            <person name="Kautsar S.A."/>
            <person name="Yang D."/>
            <person name="Bader C.D."/>
            <person name="Teijaro C.N."/>
            <person name="Fluegel L."/>
            <person name="Davis C.M."/>
            <person name="Simpson J.R."/>
            <person name="Lauterbach L."/>
            <person name="Steele A.D."/>
            <person name="Gui C."/>
            <person name="Meng S."/>
            <person name="Li G."/>
            <person name="Viehrig K."/>
            <person name="Ye F."/>
            <person name="Su P."/>
            <person name="Kiefer A.F."/>
            <person name="Nichols A."/>
            <person name="Cepeda A.J."/>
            <person name="Yan W."/>
            <person name="Fan B."/>
            <person name="Jiang Y."/>
            <person name="Adhikari A."/>
            <person name="Zheng C.-J."/>
            <person name="Schuster L."/>
            <person name="Cowan T.M."/>
            <person name="Smanski M.J."/>
            <person name="Chevrette M.G."/>
            <person name="De Carvalho L.P.S."/>
            <person name="Shen B."/>
        </authorList>
    </citation>
    <scope>NUCLEOTIDE SEQUENCE [LARGE SCALE GENOMIC DNA]</scope>
    <source>
        <strain evidence="3 4">NPDC007147</strain>
    </source>
</reference>
<feature type="transmembrane region" description="Helical" evidence="1">
    <location>
        <begin position="18"/>
        <end position="38"/>
    </location>
</feature>
<keyword evidence="1" id="KW-1133">Transmembrane helix</keyword>
<gene>
    <name evidence="3" type="ORF">ACFYNZ_19770</name>
</gene>
<dbReference type="InterPro" id="IPR019692">
    <property type="entry name" value="CFP-6_PH"/>
</dbReference>
<comment type="caution">
    <text evidence="3">The sequence shown here is derived from an EMBL/GenBank/DDBJ whole genome shotgun (WGS) entry which is preliminary data.</text>
</comment>
<evidence type="ECO:0000313" key="4">
    <source>
        <dbReference type="Proteomes" id="UP001601197"/>
    </source>
</evidence>
<keyword evidence="1" id="KW-0812">Transmembrane</keyword>
<feature type="transmembrane region" description="Helical" evidence="1">
    <location>
        <begin position="44"/>
        <end position="63"/>
    </location>
</feature>
<feature type="transmembrane region" description="Helical" evidence="1">
    <location>
        <begin position="298"/>
        <end position="321"/>
    </location>
</feature>
<feature type="domain" description="Low molecular weight protein antigen 6 PH" evidence="2">
    <location>
        <begin position="65"/>
        <end position="147"/>
    </location>
</feature>
<feature type="transmembrane region" description="Helical" evidence="1">
    <location>
        <begin position="365"/>
        <end position="383"/>
    </location>
</feature>
<keyword evidence="4" id="KW-1185">Reference proteome</keyword>
<name>A0ABW6KUZ4_9ACTN</name>
<dbReference type="EMBL" id="JBIAFJ010000017">
    <property type="protein sequence ID" value="MFE9171713.1"/>
    <property type="molecule type" value="Genomic_DNA"/>
</dbReference>
<dbReference type="Proteomes" id="UP001601197">
    <property type="component" value="Unassembled WGS sequence"/>
</dbReference>
<dbReference type="RefSeq" id="WP_388348792.1">
    <property type="nucleotide sequence ID" value="NZ_JBIAFJ010000017.1"/>
</dbReference>
<accession>A0ABW6KUZ4</accession>
<evidence type="ECO:0000313" key="3">
    <source>
        <dbReference type="EMBL" id="MFE9171713.1"/>
    </source>
</evidence>
<proteinExistence type="predicted"/>
<dbReference type="Pfam" id="PF10756">
    <property type="entry name" value="bPH_6"/>
    <property type="match status" value="1"/>
</dbReference>
<feature type="transmembrane region" description="Helical" evidence="1">
    <location>
        <begin position="170"/>
        <end position="191"/>
    </location>
</feature>
<protein>
    <submittedName>
        <fullName evidence="3">PH domain-containing protein</fullName>
    </submittedName>
</protein>
<sequence length="515" mass="56526">MADVWEVTCRPRWKRTRWFFVGLVAAGASLVAVRITYWGELLDVWLGFGLLLVSAGIATLRVVTARVSAGAYGLRFQAPLRHRNVPWHDIADLRVYRKYARTSWPHKPRRVSLVLHDGRERLLPLPQGRPSDDPDFDATVEALRALHRRYRTAESSRVPAVSYRTARRGWAGLLVGFPLLLVFAGMAAGSVPETASYEQAWKSATACTAETPAEKRDECLTTIPAVISRTEDNQPRRPSWLYFTDGRPLERLDVSRDAALGFQAGDRVELTFWRGRVMKVAGKSYVWHENVPTAGSTAAFAAAFALAACCPAAHSLLSLLGRRLRDDKDLPPALPFACALAVTALWLLPLCYFHPTTLLSSPLTITWAVAGSLVTLGLFAGAWHTTHVPAPGATGATEKSVVERDEEEFLAARFLEDTDYNPHGFGTHIVLGGGPLAVAPGPGRFAAKPIPVERLTVKSVRRARSTDHVDRSWDIAELDDAGKPVRLTAAPADLARILRELNLAKTAVNTAYPEP</sequence>
<keyword evidence="1" id="KW-0472">Membrane</keyword>
<feature type="transmembrane region" description="Helical" evidence="1">
    <location>
        <begin position="333"/>
        <end position="353"/>
    </location>
</feature>
<evidence type="ECO:0000256" key="1">
    <source>
        <dbReference type="SAM" id="Phobius"/>
    </source>
</evidence>
<organism evidence="3 4">
    <name type="scientific">Streptomyces kebangsaanensis</name>
    <dbReference type="NCBI Taxonomy" id="864058"/>
    <lineage>
        <taxon>Bacteria</taxon>
        <taxon>Bacillati</taxon>
        <taxon>Actinomycetota</taxon>
        <taxon>Actinomycetes</taxon>
        <taxon>Kitasatosporales</taxon>
        <taxon>Streptomycetaceae</taxon>
        <taxon>Streptomyces</taxon>
    </lineage>
</organism>
<evidence type="ECO:0000259" key="2">
    <source>
        <dbReference type="Pfam" id="PF10756"/>
    </source>
</evidence>